<dbReference type="InterPro" id="IPR058941">
    <property type="entry name" value="HTH_AT3G52170-like"/>
</dbReference>
<evidence type="ECO:0000259" key="2">
    <source>
        <dbReference type="Pfam" id="PF25896"/>
    </source>
</evidence>
<sequence length="271" mass="30346">MQALGRLSSSSKRVTIGTFKEALKTNLVGRGKSYAASVKDETVKSHKIPKRIPKQERRVLIVSFIEEYRASNEGRFPPFTLVQKEFGGSYYTVREIIQELKYKLAQVGPPGPIDKKESRSGVSSVSIGEKVAPTVAVSKKVTVKRDQSSMIFEAEGIKKEELSSKAIDISVEEQIHDVASTKVEVPNENSSYTATNMVKAVKEAREVETRSQTVQNSVNTENFRVTDEVPMPEESEGKETSNEHDHYNKEGSIWGNLKSFSDKIVNFWKKL</sequence>
<protein>
    <recommendedName>
        <fullName evidence="2">AT3G52170-like helix-turn-helix domain-containing protein</fullName>
    </recommendedName>
</protein>
<dbReference type="Pfam" id="PF25896">
    <property type="entry name" value="HTH_AT3G52170"/>
    <property type="match status" value="1"/>
</dbReference>
<feature type="domain" description="AT3G52170-like helix-turn-helix" evidence="2">
    <location>
        <begin position="53"/>
        <end position="102"/>
    </location>
</feature>
<keyword evidence="4" id="KW-1185">Reference proteome</keyword>
<proteinExistence type="predicted"/>
<feature type="compositionally biased region" description="Basic and acidic residues" evidence="1">
    <location>
        <begin position="235"/>
        <end position="249"/>
    </location>
</feature>
<dbReference type="OrthoDB" id="1930826at2759"/>
<feature type="region of interest" description="Disordered" evidence="1">
    <location>
        <begin position="228"/>
        <end position="251"/>
    </location>
</feature>
<evidence type="ECO:0000256" key="1">
    <source>
        <dbReference type="SAM" id="MobiDB-lite"/>
    </source>
</evidence>
<comment type="caution">
    <text evidence="3">The sequence shown here is derived from an EMBL/GenBank/DDBJ whole genome shotgun (WGS) entry which is preliminary data.</text>
</comment>
<gene>
    <name evidence="3" type="ORF">LUZ63_001875</name>
</gene>
<name>A0A9Q0CXU4_9POAL</name>
<reference evidence="3" key="1">
    <citation type="journal article" date="2022" name="Cell">
        <title>Repeat-based holocentromeres influence genome architecture and karyotype evolution.</title>
        <authorList>
            <person name="Hofstatter P.G."/>
            <person name="Thangavel G."/>
            <person name="Lux T."/>
            <person name="Neumann P."/>
            <person name="Vondrak T."/>
            <person name="Novak P."/>
            <person name="Zhang M."/>
            <person name="Costa L."/>
            <person name="Castellani M."/>
            <person name="Scott A."/>
            <person name="Toegelov H."/>
            <person name="Fuchs J."/>
            <person name="Mata-Sucre Y."/>
            <person name="Dias Y."/>
            <person name="Vanzela A.L.L."/>
            <person name="Huettel B."/>
            <person name="Almeida C.C.S."/>
            <person name="Simkova H."/>
            <person name="Souza G."/>
            <person name="Pedrosa-Harand A."/>
            <person name="Macas J."/>
            <person name="Mayer K.F.X."/>
            <person name="Houben A."/>
            <person name="Marques A."/>
        </authorList>
    </citation>
    <scope>NUCLEOTIDE SEQUENCE</scope>
    <source>
        <strain evidence="3">RhyBre1mFocal</strain>
    </source>
</reference>
<evidence type="ECO:0000313" key="3">
    <source>
        <dbReference type="EMBL" id="KAJ1702096.1"/>
    </source>
</evidence>
<dbReference type="AlphaFoldDB" id="A0A9Q0CXU4"/>
<dbReference type="Proteomes" id="UP001151287">
    <property type="component" value="Unassembled WGS sequence"/>
</dbReference>
<evidence type="ECO:0000313" key="4">
    <source>
        <dbReference type="Proteomes" id="UP001151287"/>
    </source>
</evidence>
<accession>A0A9Q0CXU4</accession>
<organism evidence="3 4">
    <name type="scientific">Rhynchospora breviuscula</name>
    <dbReference type="NCBI Taxonomy" id="2022672"/>
    <lineage>
        <taxon>Eukaryota</taxon>
        <taxon>Viridiplantae</taxon>
        <taxon>Streptophyta</taxon>
        <taxon>Embryophyta</taxon>
        <taxon>Tracheophyta</taxon>
        <taxon>Spermatophyta</taxon>
        <taxon>Magnoliopsida</taxon>
        <taxon>Liliopsida</taxon>
        <taxon>Poales</taxon>
        <taxon>Cyperaceae</taxon>
        <taxon>Cyperoideae</taxon>
        <taxon>Rhynchosporeae</taxon>
        <taxon>Rhynchospora</taxon>
    </lineage>
</organism>
<dbReference type="EMBL" id="JAMQYH010000001">
    <property type="protein sequence ID" value="KAJ1702096.1"/>
    <property type="molecule type" value="Genomic_DNA"/>
</dbReference>